<dbReference type="EMBL" id="JALJOU010000006">
    <property type="protein sequence ID" value="KAK9843405.1"/>
    <property type="molecule type" value="Genomic_DNA"/>
</dbReference>
<evidence type="ECO:0000313" key="3">
    <source>
        <dbReference type="Proteomes" id="UP001445335"/>
    </source>
</evidence>
<gene>
    <name evidence="2" type="ORF">WJX81_000637</name>
</gene>
<name>A0AAW1SAD7_9CHLO</name>
<sequence length="240" mass="25469">MDMFRRNLEAAQAQALSAALTAQKSARGFAQSVSEQGKALAGNLSENTKVLAEQATTLSSTAQSRLRTLELPSGLNARLGALAKPAEAEPVPESELLAYGITAEFREFIRSLTYSTFRDFPQDALPASSQEPNTPGGSTKYLTPWQERHAMLVVQSTREINELRYEGGGSGDGSGPAHDGSAEHGGNGNSGEDDEAEDDFDRYLSELNEEGGSGGGSLGGDSGEDSGEELDLSEYMRDVK</sequence>
<feature type="compositionally biased region" description="Acidic residues" evidence="1">
    <location>
        <begin position="222"/>
        <end position="232"/>
    </location>
</feature>
<feature type="compositionally biased region" description="Acidic residues" evidence="1">
    <location>
        <begin position="191"/>
        <end position="200"/>
    </location>
</feature>
<evidence type="ECO:0008006" key="4">
    <source>
        <dbReference type="Google" id="ProtNLM"/>
    </source>
</evidence>
<keyword evidence="3" id="KW-1185">Reference proteome</keyword>
<protein>
    <recommendedName>
        <fullName evidence="4">BSD domain-containing protein</fullName>
    </recommendedName>
</protein>
<dbReference type="PANTHER" id="PTHR31923:SF1">
    <property type="entry name" value="BSD DOMAIN-CONTAINING PROTEIN"/>
    <property type="match status" value="1"/>
</dbReference>
<feature type="compositionally biased region" description="Gly residues" evidence="1">
    <location>
        <begin position="211"/>
        <end position="221"/>
    </location>
</feature>
<dbReference type="PANTHER" id="PTHR31923">
    <property type="entry name" value="BSD DOMAIN-CONTAINING PROTEIN"/>
    <property type="match status" value="1"/>
</dbReference>
<proteinExistence type="predicted"/>
<reference evidence="2 3" key="1">
    <citation type="journal article" date="2024" name="Nat. Commun.">
        <title>Phylogenomics reveals the evolutionary origins of lichenization in chlorophyte algae.</title>
        <authorList>
            <person name="Puginier C."/>
            <person name="Libourel C."/>
            <person name="Otte J."/>
            <person name="Skaloud P."/>
            <person name="Haon M."/>
            <person name="Grisel S."/>
            <person name="Petersen M."/>
            <person name="Berrin J.G."/>
            <person name="Delaux P.M."/>
            <person name="Dal Grande F."/>
            <person name="Keller J."/>
        </authorList>
    </citation>
    <scope>NUCLEOTIDE SEQUENCE [LARGE SCALE GENOMIC DNA]</scope>
    <source>
        <strain evidence="2 3">SAG 245.80</strain>
    </source>
</reference>
<comment type="caution">
    <text evidence="2">The sequence shown here is derived from an EMBL/GenBank/DDBJ whole genome shotgun (WGS) entry which is preliminary data.</text>
</comment>
<accession>A0AAW1SAD7</accession>
<dbReference type="Proteomes" id="UP001445335">
    <property type="component" value="Unassembled WGS sequence"/>
</dbReference>
<evidence type="ECO:0000313" key="2">
    <source>
        <dbReference type="EMBL" id="KAK9843405.1"/>
    </source>
</evidence>
<organism evidence="2 3">
    <name type="scientific">Elliptochloris bilobata</name>
    <dbReference type="NCBI Taxonomy" id="381761"/>
    <lineage>
        <taxon>Eukaryota</taxon>
        <taxon>Viridiplantae</taxon>
        <taxon>Chlorophyta</taxon>
        <taxon>core chlorophytes</taxon>
        <taxon>Trebouxiophyceae</taxon>
        <taxon>Trebouxiophyceae incertae sedis</taxon>
        <taxon>Elliptochloris clade</taxon>
        <taxon>Elliptochloris</taxon>
    </lineage>
</organism>
<evidence type="ECO:0000256" key="1">
    <source>
        <dbReference type="SAM" id="MobiDB-lite"/>
    </source>
</evidence>
<feature type="region of interest" description="Disordered" evidence="1">
    <location>
        <begin position="164"/>
        <end position="240"/>
    </location>
</feature>
<dbReference type="AlphaFoldDB" id="A0AAW1SAD7"/>